<proteinExistence type="predicted"/>
<dbReference type="VEuPathDB" id="VectorBase:PPAI004566"/>
<protein>
    <submittedName>
        <fullName evidence="1">Uncharacterized protein</fullName>
    </submittedName>
</protein>
<reference evidence="1" key="1">
    <citation type="submission" date="2022-08" db="UniProtKB">
        <authorList>
            <consortium name="EnsemblMetazoa"/>
        </authorList>
    </citation>
    <scope>IDENTIFICATION</scope>
    <source>
        <strain evidence="1">Israel</strain>
    </source>
</reference>
<keyword evidence="2" id="KW-1185">Reference proteome</keyword>
<dbReference type="EMBL" id="AJVK01028854">
    <property type="status" value="NOT_ANNOTATED_CDS"/>
    <property type="molecule type" value="Genomic_DNA"/>
</dbReference>
<organism evidence="1 2">
    <name type="scientific">Phlebotomus papatasi</name>
    <name type="common">Sandfly</name>
    <dbReference type="NCBI Taxonomy" id="29031"/>
    <lineage>
        <taxon>Eukaryota</taxon>
        <taxon>Metazoa</taxon>
        <taxon>Ecdysozoa</taxon>
        <taxon>Arthropoda</taxon>
        <taxon>Hexapoda</taxon>
        <taxon>Insecta</taxon>
        <taxon>Pterygota</taxon>
        <taxon>Neoptera</taxon>
        <taxon>Endopterygota</taxon>
        <taxon>Diptera</taxon>
        <taxon>Nematocera</taxon>
        <taxon>Psychodoidea</taxon>
        <taxon>Psychodidae</taxon>
        <taxon>Phlebotomus</taxon>
        <taxon>Phlebotomus</taxon>
    </lineage>
</organism>
<dbReference type="EnsemblMetazoa" id="PPAI004566-RA">
    <property type="protein sequence ID" value="PPAI004566-PA"/>
    <property type="gene ID" value="PPAI004566"/>
</dbReference>
<accession>A0A1B0DA61</accession>
<name>A0A1B0DA61_PHLPP</name>
<dbReference type="Proteomes" id="UP000092462">
    <property type="component" value="Unassembled WGS sequence"/>
</dbReference>
<evidence type="ECO:0000313" key="1">
    <source>
        <dbReference type="EnsemblMetazoa" id="PPAI004566-PA"/>
    </source>
</evidence>
<dbReference type="VEuPathDB" id="VectorBase:PPAPM1_012367"/>
<sequence length="190" mass="21730">MWNYVSRRIKDTLEKTANIFDASRAHFNQFECPLSARRKAVIRFRKNKCSLAHFRKSSSVGTATKGSESGQDEYKEHIPHENLNQSWIGAITWSSAIICGWYTSQLLCLRRRQLDWDRRSAFHPAICALIPPHRSFHTNIVSRIAFAAPVKHHGPGKSKDFPLDPATFVYNVSNDEEQDEPKLSTEVSLC</sequence>
<dbReference type="AlphaFoldDB" id="A0A1B0DA61"/>
<evidence type="ECO:0000313" key="2">
    <source>
        <dbReference type="Proteomes" id="UP000092462"/>
    </source>
</evidence>